<reference evidence="1" key="1">
    <citation type="submission" date="2020-11" db="EMBL/GenBank/DDBJ databases">
        <title>Adaptations for nitrogen fixation in a non-lichenized fungal sporocarp promotes dispersal by wood-feeding termites.</title>
        <authorList>
            <consortium name="DOE Joint Genome Institute"/>
            <person name="Koch R.A."/>
            <person name="Yoon G."/>
            <person name="Arayal U."/>
            <person name="Lail K."/>
            <person name="Amirebrahimi M."/>
            <person name="Labutti K."/>
            <person name="Lipzen A."/>
            <person name="Riley R."/>
            <person name="Barry K."/>
            <person name="Henrissat B."/>
            <person name="Grigoriev I.V."/>
            <person name="Herr J.R."/>
            <person name="Aime M.C."/>
        </authorList>
    </citation>
    <scope>NUCLEOTIDE SEQUENCE</scope>
    <source>
        <strain evidence="1">MCA 3950</strain>
    </source>
</reference>
<dbReference type="InterPro" id="IPR042099">
    <property type="entry name" value="ANL_N_sf"/>
</dbReference>
<gene>
    <name evidence="1" type="ORF">BT62DRAFT_919187</name>
</gene>
<dbReference type="SUPFAM" id="SSF56801">
    <property type="entry name" value="Acetyl-CoA synthetase-like"/>
    <property type="match status" value="1"/>
</dbReference>
<dbReference type="AlphaFoldDB" id="A0A9P7VW52"/>
<protein>
    <submittedName>
        <fullName evidence="1">Uncharacterized protein</fullName>
    </submittedName>
</protein>
<dbReference type="Gene3D" id="3.40.50.12780">
    <property type="entry name" value="N-terminal domain of ligase-like"/>
    <property type="match status" value="1"/>
</dbReference>
<proteinExistence type="predicted"/>
<evidence type="ECO:0000313" key="1">
    <source>
        <dbReference type="EMBL" id="KAG7447254.1"/>
    </source>
</evidence>
<evidence type="ECO:0000313" key="2">
    <source>
        <dbReference type="Proteomes" id="UP000812287"/>
    </source>
</evidence>
<sequence length="229" mass="25474">MADIMHAGCITFLISVCNSDAVVAHLLWSTDAKCMLLSQNPGMQKLAAAALQKLKARYEHADIQMIPMPSFETLYSTSTSAKLLSLIQNNMLETQALIMYSSDSTAFPKPISFTYKIMMQSDLMGAIHIAWMVFAGSSLQSAIDDRLIQKGVCLVSLYRHAYITVRTETTTVMLFLLSQCFSFSSDLPLKAETIGSSPLIVLQPSCSLRKRMEFTILCSRQPQHINLLF</sequence>
<keyword evidence="2" id="KW-1185">Reference proteome</keyword>
<organism evidence="1 2">
    <name type="scientific">Guyanagaster necrorhizus</name>
    <dbReference type="NCBI Taxonomy" id="856835"/>
    <lineage>
        <taxon>Eukaryota</taxon>
        <taxon>Fungi</taxon>
        <taxon>Dikarya</taxon>
        <taxon>Basidiomycota</taxon>
        <taxon>Agaricomycotina</taxon>
        <taxon>Agaricomycetes</taxon>
        <taxon>Agaricomycetidae</taxon>
        <taxon>Agaricales</taxon>
        <taxon>Marasmiineae</taxon>
        <taxon>Physalacriaceae</taxon>
        <taxon>Guyanagaster</taxon>
    </lineage>
</organism>
<dbReference type="GeneID" id="66106435"/>
<accession>A0A9P7VW52</accession>
<name>A0A9P7VW52_9AGAR</name>
<dbReference type="RefSeq" id="XP_043040754.1">
    <property type="nucleotide sequence ID" value="XM_043184138.1"/>
</dbReference>
<dbReference type="Proteomes" id="UP000812287">
    <property type="component" value="Unassembled WGS sequence"/>
</dbReference>
<dbReference type="EMBL" id="MU250532">
    <property type="protein sequence ID" value="KAG7447254.1"/>
    <property type="molecule type" value="Genomic_DNA"/>
</dbReference>
<comment type="caution">
    <text evidence="1">The sequence shown here is derived from an EMBL/GenBank/DDBJ whole genome shotgun (WGS) entry which is preliminary data.</text>
</comment>